<keyword evidence="1" id="KW-1133">Transmembrane helix</keyword>
<feature type="transmembrane region" description="Helical" evidence="1">
    <location>
        <begin position="37"/>
        <end position="56"/>
    </location>
</feature>
<reference evidence="3" key="1">
    <citation type="journal article" date="2019" name="Int. J. Syst. Evol. Microbiol.">
        <title>The Global Catalogue of Microorganisms (GCM) 10K type strain sequencing project: providing services to taxonomists for standard genome sequencing and annotation.</title>
        <authorList>
            <consortium name="The Broad Institute Genomics Platform"/>
            <consortium name="The Broad Institute Genome Sequencing Center for Infectious Disease"/>
            <person name="Wu L."/>
            <person name="Ma J."/>
        </authorList>
    </citation>
    <scope>NUCLEOTIDE SEQUENCE [LARGE SCALE GENOMIC DNA]</scope>
    <source>
        <strain evidence="3">CGMCC 1.19062</strain>
    </source>
</reference>
<evidence type="ECO:0008006" key="4">
    <source>
        <dbReference type="Google" id="ProtNLM"/>
    </source>
</evidence>
<dbReference type="RefSeq" id="WP_379876454.1">
    <property type="nucleotide sequence ID" value="NZ_JBHUIP010000011.1"/>
</dbReference>
<feature type="transmembrane region" description="Helical" evidence="1">
    <location>
        <begin position="141"/>
        <end position="159"/>
    </location>
</feature>
<gene>
    <name evidence="2" type="ORF">ACFSM5_11150</name>
</gene>
<evidence type="ECO:0000313" key="2">
    <source>
        <dbReference type="EMBL" id="MFD2263446.1"/>
    </source>
</evidence>
<dbReference type="SUPFAM" id="SSF52374">
    <property type="entry name" value="Nucleotidylyl transferase"/>
    <property type="match status" value="1"/>
</dbReference>
<dbReference type="Gene3D" id="3.40.50.620">
    <property type="entry name" value="HUPs"/>
    <property type="match status" value="1"/>
</dbReference>
<dbReference type="InterPro" id="IPR014729">
    <property type="entry name" value="Rossmann-like_a/b/a_fold"/>
</dbReference>
<dbReference type="EMBL" id="JBHUIP010000011">
    <property type="protein sequence ID" value="MFD2263446.1"/>
    <property type="molecule type" value="Genomic_DNA"/>
</dbReference>
<feature type="transmembrane region" description="Helical" evidence="1">
    <location>
        <begin position="165"/>
        <end position="183"/>
    </location>
</feature>
<organism evidence="2 3">
    <name type="scientific">Lacibacterium aquatile</name>
    <dbReference type="NCBI Taxonomy" id="1168082"/>
    <lineage>
        <taxon>Bacteria</taxon>
        <taxon>Pseudomonadati</taxon>
        <taxon>Pseudomonadota</taxon>
        <taxon>Alphaproteobacteria</taxon>
        <taxon>Rhodospirillales</taxon>
        <taxon>Rhodospirillaceae</taxon>
    </lineage>
</organism>
<keyword evidence="1" id="KW-0812">Transmembrane</keyword>
<evidence type="ECO:0000256" key="1">
    <source>
        <dbReference type="SAM" id="Phobius"/>
    </source>
</evidence>
<proteinExistence type="predicted"/>
<evidence type="ECO:0000313" key="3">
    <source>
        <dbReference type="Proteomes" id="UP001597295"/>
    </source>
</evidence>
<feature type="transmembrane region" description="Helical" evidence="1">
    <location>
        <begin position="76"/>
        <end position="96"/>
    </location>
</feature>
<protein>
    <recommendedName>
        <fullName evidence="4">Cytidyltransferase-like domain-containing protein</fullName>
    </recommendedName>
</protein>
<dbReference type="Proteomes" id="UP001597295">
    <property type="component" value="Unassembled WGS sequence"/>
</dbReference>
<sequence>MNILKRYLQSRSTRLALAMGGVMYLAYAISLSAQANLALIAVCLFVSAFLPFYSRLSNRAEELVNLRFAVVTLGRLARFGLQFAFNAAIFTIFAIGDVLPAETPLAHLIGLMVVTTLASQGFQYVGIVAYNRGFGDLNRNILVALSFNILLTAMAAAGFPIARTAFYILGIGFGALVFGVGILSDLRARFCPQGGVGVFFGTFNPFHGTHLQLVREALEQRGLSKIIIHPTIVPRLHATALERGEIQISGNVGGLIVYERTDKADANVNYFPTGNRFYAPEMRRLMIEAAIDEAGLTERVEVIWEPELYRDKGFYGVLDAIKRRHPGQRLHGIHGSDLGGMWVRSIYDECGWLYPYAVRRVDGVSATAIRNGAIEMATPAVRAVLEQLKAGRDINQASDHIGEAA</sequence>
<accession>A0ABW5DTZ8</accession>
<feature type="transmembrane region" description="Helical" evidence="1">
    <location>
        <begin position="12"/>
        <end position="31"/>
    </location>
</feature>
<comment type="caution">
    <text evidence="2">The sequence shown here is derived from an EMBL/GenBank/DDBJ whole genome shotgun (WGS) entry which is preliminary data.</text>
</comment>
<keyword evidence="1" id="KW-0472">Membrane</keyword>
<keyword evidence="3" id="KW-1185">Reference proteome</keyword>
<name>A0ABW5DTZ8_9PROT</name>
<feature type="transmembrane region" description="Helical" evidence="1">
    <location>
        <begin position="108"/>
        <end position="129"/>
    </location>
</feature>